<dbReference type="HAMAP" id="MF_00208">
    <property type="entry name" value="MurE"/>
    <property type="match status" value="1"/>
</dbReference>
<evidence type="ECO:0000259" key="10">
    <source>
        <dbReference type="Pfam" id="PF02875"/>
    </source>
</evidence>
<dbReference type="GO" id="GO:0051301">
    <property type="term" value="P:cell division"/>
    <property type="evidence" value="ECO:0007669"/>
    <property type="project" value="UniProtKB-KW"/>
</dbReference>
<feature type="binding site" evidence="7">
    <location>
        <position position="380"/>
    </location>
    <ligand>
        <name>meso-2,6-diaminopimelate</name>
        <dbReference type="ChEBI" id="CHEBI:57791"/>
    </ligand>
</feature>
<feature type="binding site" evidence="7">
    <location>
        <position position="461"/>
    </location>
    <ligand>
        <name>meso-2,6-diaminopimelate</name>
        <dbReference type="ChEBI" id="CHEBI:57791"/>
    </ligand>
</feature>
<comment type="PTM">
    <text evidence="7">Carboxylation is probably crucial for Mg(2+) binding and, consequently, for the gamma-phosphate positioning of ATP.</text>
</comment>
<feature type="domain" description="Mur ligase N-terminal catalytic" evidence="9">
    <location>
        <begin position="25"/>
        <end position="99"/>
    </location>
</feature>
<dbReference type="Gene3D" id="3.40.1190.10">
    <property type="entry name" value="Mur-like, catalytic domain"/>
    <property type="match status" value="1"/>
</dbReference>
<feature type="binding site" evidence="7">
    <location>
        <begin position="155"/>
        <end position="156"/>
    </location>
    <ligand>
        <name>UDP-N-acetyl-alpha-D-muramoyl-L-alanyl-D-glutamate</name>
        <dbReference type="ChEBI" id="CHEBI:83900"/>
    </ligand>
</feature>
<evidence type="ECO:0000256" key="6">
    <source>
        <dbReference type="ARBA" id="ARBA00023316"/>
    </source>
</evidence>
<dbReference type="SUPFAM" id="SSF63418">
    <property type="entry name" value="MurE/MurF N-terminal domain"/>
    <property type="match status" value="1"/>
</dbReference>
<comment type="function">
    <text evidence="7">Catalyzes the addition of meso-diaminopimelic acid to the nucleotide precursor UDP-N-acetylmuramoyl-L-alanyl-D-glutamate (UMAG) in the biosynthesis of bacterial cell-wall peptidoglycan.</text>
</comment>
<dbReference type="InterPro" id="IPR035911">
    <property type="entry name" value="MurE/MurF_N"/>
</dbReference>
<keyword evidence="4 7" id="KW-0573">Peptidoglycan synthesis</keyword>
<comment type="similarity">
    <text evidence="1 7">Belongs to the MurCDEF family. MurE subfamily.</text>
</comment>
<dbReference type="NCBIfam" id="TIGR01085">
    <property type="entry name" value="murE"/>
    <property type="match status" value="1"/>
</dbReference>
<dbReference type="InterPro" id="IPR036565">
    <property type="entry name" value="Mur-like_cat_sf"/>
</dbReference>
<reference evidence="12 13" key="1">
    <citation type="submission" date="2018-06" db="EMBL/GenBank/DDBJ databases">
        <authorList>
            <consortium name="Pathogen Informatics"/>
            <person name="Doyle S."/>
        </authorList>
    </citation>
    <scope>NUCLEOTIDE SEQUENCE [LARGE SCALE GENOMIC DNA]</scope>
    <source>
        <strain evidence="12 13">NCTC11343</strain>
    </source>
</reference>
<gene>
    <name evidence="7 12" type="primary">murE</name>
    <name evidence="12" type="ORF">NCTC11343_00373</name>
</gene>
<keyword evidence="6 7" id="KW-0961">Cell wall biogenesis/degradation</keyword>
<evidence type="ECO:0000256" key="5">
    <source>
        <dbReference type="ARBA" id="ARBA00023306"/>
    </source>
</evidence>
<dbReference type="InterPro" id="IPR000713">
    <property type="entry name" value="Mur_ligase_N"/>
</dbReference>
<feature type="domain" description="Mur ligase central" evidence="11">
    <location>
        <begin position="111"/>
        <end position="307"/>
    </location>
</feature>
<keyword evidence="7" id="KW-0460">Magnesium</keyword>
<dbReference type="GeneID" id="97179152"/>
<name>A0A2X2IRD9_SPHMU</name>
<organism evidence="12 13">
    <name type="scientific">Sphingobacterium multivorum</name>
    <dbReference type="NCBI Taxonomy" id="28454"/>
    <lineage>
        <taxon>Bacteria</taxon>
        <taxon>Pseudomonadati</taxon>
        <taxon>Bacteroidota</taxon>
        <taxon>Sphingobacteriia</taxon>
        <taxon>Sphingobacteriales</taxon>
        <taxon>Sphingobacteriaceae</taxon>
        <taxon>Sphingobacterium</taxon>
    </lineage>
</organism>
<dbReference type="GO" id="GO:0005524">
    <property type="term" value="F:ATP binding"/>
    <property type="evidence" value="ECO:0007669"/>
    <property type="project" value="UniProtKB-UniRule"/>
</dbReference>
<feature type="modified residue" description="N6-carboxylysine" evidence="7">
    <location>
        <position position="222"/>
    </location>
</feature>
<dbReference type="Gene3D" id="3.40.1390.10">
    <property type="entry name" value="MurE/MurF, N-terminal domain"/>
    <property type="match status" value="1"/>
</dbReference>
<evidence type="ECO:0000313" key="13">
    <source>
        <dbReference type="Proteomes" id="UP000251241"/>
    </source>
</evidence>
<protein>
    <recommendedName>
        <fullName evidence="7">UDP-N-acetylmuramoyl-L-alanyl-D-glutamate--2,6-diaminopimelate ligase</fullName>
        <ecNumber evidence="7">6.3.2.13</ecNumber>
    </recommendedName>
    <alternativeName>
        <fullName evidence="7">Meso-A2pm-adding enzyme</fullName>
    </alternativeName>
    <alternativeName>
        <fullName evidence="7">Meso-diaminopimelate-adding enzyme</fullName>
    </alternativeName>
    <alternativeName>
        <fullName evidence="7">UDP-MurNAc-L-Ala-D-Glu:meso-diaminopimelate ligase</fullName>
    </alternativeName>
    <alternativeName>
        <fullName evidence="7">UDP-MurNAc-tripeptide synthetase</fullName>
    </alternativeName>
    <alternativeName>
        <fullName evidence="7">UDP-N-acetylmuramyl-tripeptide synthetase</fullName>
    </alternativeName>
</protein>
<dbReference type="Pfam" id="PF02875">
    <property type="entry name" value="Mur_ligase_C"/>
    <property type="match status" value="1"/>
</dbReference>
<sequence>MMDLKKVLHAIPVQQVVGNLEEVDVHSLCFDSRKVEFGSLFIAVRGVQTDGHLFVDKAITSGARAVIVEELPEETLDSVAYILVADSAYALGVAAANFYENPAEQLKLVGVTGTNGKTTVATLLFQLFTELGYHVGLLSTVQNQIGTKIIPATHTTPDPVQLNKLLRDMVDDGCDYAFMEVSSHAVVQERIAGLVFAGAIFTNITHDHLDFHKTFDNYIKAKKKFFDDLDANAFALTNADDRNGQVMLQNTVAHRKSYGLRSGADFKAKVIESHFDGMLMSVDGQEVWVKLIGDFNAYNLLAVYGAAILLEQETVKVLTALSTLKGAEGRFETMKSTSGVFGIVDYAHTPDAVENVLKTISSLRRPEQKIITVLGCGGDRDKTKRPEMAEAALRYSDRFLITSDNPRTEDPYQIIKDIEAGVAADQKAKTLSIADRKEAIRTAYQLANPGDIILVAGKGHEKYQDINGVKHHFDDKEVLENTFNEQ</sequence>
<dbReference type="Proteomes" id="UP000251241">
    <property type="component" value="Unassembled WGS sequence"/>
</dbReference>
<comment type="catalytic activity">
    <reaction evidence="7">
        <text>UDP-N-acetyl-alpha-D-muramoyl-L-alanyl-D-glutamate + meso-2,6-diaminopimelate + ATP = UDP-N-acetyl-alpha-D-muramoyl-L-alanyl-gamma-D-glutamyl-meso-2,6-diaminopimelate + ADP + phosphate + H(+)</text>
        <dbReference type="Rhea" id="RHEA:23676"/>
        <dbReference type="ChEBI" id="CHEBI:15378"/>
        <dbReference type="ChEBI" id="CHEBI:30616"/>
        <dbReference type="ChEBI" id="CHEBI:43474"/>
        <dbReference type="ChEBI" id="CHEBI:57791"/>
        <dbReference type="ChEBI" id="CHEBI:83900"/>
        <dbReference type="ChEBI" id="CHEBI:83905"/>
        <dbReference type="ChEBI" id="CHEBI:456216"/>
        <dbReference type="EC" id="6.3.2.13"/>
    </reaction>
</comment>
<dbReference type="GO" id="GO:0000287">
    <property type="term" value="F:magnesium ion binding"/>
    <property type="evidence" value="ECO:0007669"/>
    <property type="project" value="UniProtKB-UniRule"/>
</dbReference>
<comment type="pathway">
    <text evidence="7 8">Cell wall biogenesis; peptidoglycan biosynthesis.</text>
</comment>
<dbReference type="InterPro" id="IPR005761">
    <property type="entry name" value="UDP-N-AcMur-Glu-dNH2Pim_ligase"/>
</dbReference>
<keyword evidence="7" id="KW-0067">ATP-binding</keyword>
<dbReference type="RefSeq" id="WP_112373653.1">
    <property type="nucleotide sequence ID" value="NZ_CP069793.1"/>
</dbReference>
<dbReference type="PANTHER" id="PTHR23135:SF4">
    <property type="entry name" value="UDP-N-ACETYLMURAMOYL-L-ALANYL-D-GLUTAMATE--2,6-DIAMINOPIMELATE LIGASE MURE HOMOLOG, CHLOROPLASTIC"/>
    <property type="match status" value="1"/>
</dbReference>
<keyword evidence="2 7" id="KW-0132">Cell division</keyword>
<dbReference type="SUPFAM" id="SSF53244">
    <property type="entry name" value="MurD-like peptide ligases, peptide-binding domain"/>
    <property type="match status" value="1"/>
</dbReference>
<evidence type="ECO:0000256" key="4">
    <source>
        <dbReference type="ARBA" id="ARBA00022984"/>
    </source>
</evidence>
<keyword evidence="7 12" id="KW-0436">Ligase</keyword>
<dbReference type="Gene3D" id="3.90.190.20">
    <property type="entry name" value="Mur ligase, C-terminal domain"/>
    <property type="match status" value="1"/>
</dbReference>
<comment type="subcellular location">
    <subcellularLocation>
        <location evidence="7 8">Cytoplasm</location>
    </subcellularLocation>
</comment>
<accession>A0A2X2IRD9</accession>
<proteinExistence type="inferred from homology"/>
<dbReference type="GO" id="GO:0008765">
    <property type="term" value="F:UDP-N-acetylmuramoylalanyl-D-glutamate-2,6-diaminopimelate ligase activity"/>
    <property type="evidence" value="ECO:0007669"/>
    <property type="project" value="UniProtKB-UniRule"/>
</dbReference>
<feature type="binding site" evidence="7">
    <location>
        <begin position="404"/>
        <end position="407"/>
    </location>
    <ligand>
        <name>meso-2,6-diaminopimelate</name>
        <dbReference type="ChEBI" id="CHEBI:57791"/>
    </ligand>
</feature>
<dbReference type="GO" id="GO:0008360">
    <property type="term" value="P:regulation of cell shape"/>
    <property type="evidence" value="ECO:0007669"/>
    <property type="project" value="UniProtKB-KW"/>
</dbReference>
<dbReference type="SUPFAM" id="SSF53623">
    <property type="entry name" value="MurD-like peptide ligases, catalytic domain"/>
    <property type="match status" value="1"/>
</dbReference>
<evidence type="ECO:0000256" key="2">
    <source>
        <dbReference type="ARBA" id="ARBA00022618"/>
    </source>
</evidence>
<feature type="binding site" evidence="7">
    <location>
        <position position="190"/>
    </location>
    <ligand>
        <name>UDP-N-acetyl-alpha-D-muramoyl-L-alanyl-D-glutamate</name>
        <dbReference type="ChEBI" id="CHEBI:83900"/>
    </ligand>
</feature>
<feature type="binding site" evidence="7">
    <location>
        <begin position="113"/>
        <end position="119"/>
    </location>
    <ligand>
        <name>ATP</name>
        <dbReference type="ChEBI" id="CHEBI:30616"/>
    </ligand>
</feature>
<feature type="binding site" evidence="7">
    <location>
        <position position="32"/>
    </location>
    <ligand>
        <name>UDP-N-acetyl-alpha-D-muramoyl-L-alanyl-D-glutamate</name>
        <dbReference type="ChEBI" id="CHEBI:83900"/>
    </ligand>
</feature>
<dbReference type="EC" id="6.3.2.13" evidence="7"/>
<feature type="domain" description="Mur ligase C-terminal" evidence="10">
    <location>
        <begin position="329"/>
        <end position="459"/>
    </location>
</feature>
<dbReference type="InterPro" id="IPR004101">
    <property type="entry name" value="Mur_ligase_C"/>
</dbReference>
<dbReference type="Pfam" id="PF01225">
    <property type="entry name" value="Mur_ligase"/>
    <property type="match status" value="1"/>
</dbReference>
<feature type="binding site" evidence="7">
    <location>
        <position position="457"/>
    </location>
    <ligand>
        <name>meso-2,6-diaminopimelate</name>
        <dbReference type="ChEBI" id="CHEBI:57791"/>
    </ligand>
</feature>
<evidence type="ECO:0000259" key="9">
    <source>
        <dbReference type="Pfam" id="PF01225"/>
    </source>
</evidence>
<keyword evidence="7" id="KW-0963">Cytoplasm</keyword>
<feature type="short sequence motif" description="Meso-diaminopimelate recognition motif" evidence="7">
    <location>
        <begin position="404"/>
        <end position="407"/>
    </location>
</feature>
<comment type="cofactor">
    <cofactor evidence="7">
        <name>Mg(2+)</name>
        <dbReference type="ChEBI" id="CHEBI:18420"/>
    </cofactor>
</comment>
<evidence type="ECO:0000256" key="7">
    <source>
        <dbReference type="HAMAP-Rule" id="MF_00208"/>
    </source>
</evidence>
<dbReference type="PANTHER" id="PTHR23135">
    <property type="entry name" value="MUR LIGASE FAMILY MEMBER"/>
    <property type="match status" value="1"/>
</dbReference>
<dbReference type="NCBIfam" id="NF001126">
    <property type="entry name" value="PRK00139.1-4"/>
    <property type="match status" value="1"/>
</dbReference>
<evidence type="ECO:0000259" key="11">
    <source>
        <dbReference type="Pfam" id="PF08245"/>
    </source>
</evidence>
<dbReference type="AlphaFoldDB" id="A0A2X2IRD9"/>
<dbReference type="InterPro" id="IPR013221">
    <property type="entry name" value="Mur_ligase_cen"/>
</dbReference>
<comment type="caution">
    <text evidence="7">Lacks conserved residue(s) required for the propagation of feature annotation.</text>
</comment>
<dbReference type="InterPro" id="IPR036615">
    <property type="entry name" value="Mur_ligase_C_dom_sf"/>
</dbReference>
<dbReference type="GO" id="GO:0071555">
    <property type="term" value="P:cell wall organization"/>
    <property type="evidence" value="ECO:0007669"/>
    <property type="project" value="UniProtKB-KW"/>
</dbReference>
<keyword evidence="5 7" id="KW-0131">Cell cycle</keyword>
<dbReference type="UniPathway" id="UPA00219"/>
<evidence type="ECO:0000256" key="1">
    <source>
        <dbReference type="ARBA" id="ARBA00005898"/>
    </source>
</evidence>
<feature type="binding site" evidence="7">
    <location>
        <position position="188"/>
    </location>
    <ligand>
        <name>UDP-N-acetyl-alpha-D-muramoyl-L-alanyl-D-glutamate</name>
        <dbReference type="ChEBI" id="CHEBI:83900"/>
    </ligand>
</feature>
<evidence type="ECO:0000313" key="12">
    <source>
        <dbReference type="EMBL" id="SPZ83854.1"/>
    </source>
</evidence>
<keyword evidence="7" id="KW-0547">Nucleotide-binding</keyword>
<dbReference type="EMBL" id="UAUU01000002">
    <property type="protein sequence ID" value="SPZ83854.1"/>
    <property type="molecule type" value="Genomic_DNA"/>
</dbReference>
<keyword evidence="3 7" id="KW-0133">Cell shape</keyword>
<feature type="binding site" evidence="7">
    <location>
        <position position="182"/>
    </location>
    <ligand>
        <name>UDP-N-acetyl-alpha-D-muramoyl-L-alanyl-D-glutamate</name>
        <dbReference type="ChEBI" id="CHEBI:83900"/>
    </ligand>
</feature>
<evidence type="ECO:0000256" key="8">
    <source>
        <dbReference type="RuleBase" id="RU004135"/>
    </source>
</evidence>
<dbReference type="GO" id="GO:0005737">
    <property type="term" value="C:cytoplasm"/>
    <property type="evidence" value="ECO:0007669"/>
    <property type="project" value="UniProtKB-SubCell"/>
</dbReference>
<dbReference type="Pfam" id="PF08245">
    <property type="entry name" value="Mur_ligase_M"/>
    <property type="match status" value="1"/>
</dbReference>
<evidence type="ECO:0000256" key="3">
    <source>
        <dbReference type="ARBA" id="ARBA00022960"/>
    </source>
</evidence>
<dbReference type="GO" id="GO:0009252">
    <property type="term" value="P:peptidoglycan biosynthetic process"/>
    <property type="evidence" value="ECO:0007669"/>
    <property type="project" value="UniProtKB-UniRule"/>
</dbReference>